<dbReference type="Proteomes" id="UP000095280">
    <property type="component" value="Unplaced"/>
</dbReference>
<evidence type="ECO:0000256" key="1">
    <source>
        <dbReference type="ARBA" id="ARBA00023319"/>
    </source>
</evidence>
<dbReference type="InterPro" id="IPR013098">
    <property type="entry name" value="Ig_I-set"/>
</dbReference>
<evidence type="ECO:0000259" key="3">
    <source>
        <dbReference type="PROSITE" id="PS50835"/>
    </source>
</evidence>
<dbReference type="Gene3D" id="1.10.510.10">
    <property type="entry name" value="Transferase(Phosphotransferase) domain 1"/>
    <property type="match status" value="1"/>
</dbReference>
<feature type="domain" description="Ig-like" evidence="3">
    <location>
        <begin position="113"/>
        <end position="183"/>
    </location>
</feature>
<dbReference type="SUPFAM" id="SSF56112">
    <property type="entry name" value="Protein kinase-like (PK-like)"/>
    <property type="match status" value="1"/>
</dbReference>
<dbReference type="SUPFAM" id="SSF48726">
    <property type="entry name" value="Immunoglobulin"/>
    <property type="match status" value="3"/>
</dbReference>
<organism evidence="4 5">
    <name type="scientific">Macrostomum lignano</name>
    <dbReference type="NCBI Taxonomy" id="282301"/>
    <lineage>
        <taxon>Eukaryota</taxon>
        <taxon>Metazoa</taxon>
        <taxon>Spiralia</taxon>
        <taxon>Lophotrochozoa</taxon>
        <taxon>Platyhelminthes</taxon>
        <taxon>Rhabditophora</taxon>
        <taxon>Macrostomorpha</taxon>
        <taxon>Macrostomida</taxon>
        <taxon>Macrostomidae</taxon>
        <taxon>Macrostomum</taxon>
    </lineage>
</organism>
<feature type="compositionally biased region" description="Basic and acidic residues" evidence="2">
    <location>
        <begin position="382"/>
        <end position="391"/>
    </location>
</feature>
<sequence length="634" mass="68565">LLVLLHSRLSGLSPFAGNDDYETLGKREKVRLGLRSGRFRQRVRRGAGLHQEPASQTPEKRLTVHEALDHPWLQRAAEGLDKRIPASRYDKLRQKMQDLHMHETSFDRREAVPRFVLRSKNAYCLEGQNAVFECKVLSISPPIVTWARNDEALMQSVKYMQRYAGHDFSLKINRVKPEDGGDYQEATIKLHVEPMAPKDNLEPAERTPRPRKSPSPLPELWKEPDRPAKEGGFVKLSCTFDGLPPPEVFWTKDGRELQPRGKDYNLQVVSGVASLEIFLRQHAGLRPLFGPGEDETQCKLDVCESRVKSAGSGGSGVRFKESMSASTGSARPTRDRSAGGAGGGSSTIVEEKYSLEFESTSTSSTSRTEMRSSTSATSVSRASERSSRQKQTEISTSSASEAPKAAPEVTKKLPAALTAKEGDRVELSCTFNAAADDIGIAWDLDGKPAQAEEGALEIRTLLLPDALVEDSGLYTCTARQVGASAKTSCRLTVEAPKAQAAQVKIDAHRASLSVKDGEPFELALKASGGVTAVRWTANGKPVSADFEQVSDPASGAFLLKSVEALFPDDSGQYRAELLAADSAVAAVAQCSVRVAPPPDEPDAPSELLETFPESATVQAGAAVTVACKAKLPGL</sequence>
<dbReference type="InterPro" id="IPR007110">
    <property type="entry name" value="Ig-like_dom"/>
</dbReference>
<feature type="domain" description="Ig-like" evidence="3">
    <location>
        <begin position="496"/>
        <end position="585"/>
    </location>
</feature>
<dbReference type="SMART" id="SM00409">
    <property type="entry name" value="IG"/>
    <property type="match status" value="2"/>
</dbReference>
<feature type="region of interest" description="Disordered" evidence="2">
    <location>
        <begin position="308"/>
        <end position="408"/>
    </location>
</feature>
<dbReference type="Pfam" id="PF07679">
    <property type="entry name" value="I-set"/>
    <property type="match status" value="3"/>
</dbReference>
<evidence type="ECO:0000256" key="2">
    <source>
        <dbReference type="SAM" id="MobiDB-lite"/>
    </source>
</evidence>
<keyword evidence="1" id="KW-0393">Immunoglobulin domain</keyword>
<dbReference type="InterPro" id="IPR011009">
    <property type="entry name" value="Kinase-like_dom_sf"/>
</dbReference>
<reference evidence="5" key="1">
    <citation type="submission" date="2016-11" db="UniProtKB">
        <authorList>
            <consortium name="WormBaseParasite"/>
        </authorList>
    </citation>
    <scope>IDENTIFICATION</scope>
</reference>
<dbReference type="InterPro" id="IPR013783">
    <property type="entry name" value="Ig-like_fold"/>
</dbReference>
<dbReference type="SMART" id="SM00408">
    <property type="entry name" value="IGc2"/>
    <property type="match status" value="3"/>
</dbReference>
<dbReference type="InterPro" id="IPR003598">
    <property type="entry name" value="Ig_sub2"/>
</dbReference>
<dbReference type="InterPro" id="IPR036179">
    <property type="entry name" value="Ig-like_dom_sf"/>
</dbReference>
<feature type="compositionally biased region" description="Low complexity" evidence="2">
    <location>
        <begin position="358"/>
        <end position="381"/>
    </location>
</feature>
<feature type="domain" description="Ig-like" evidence="3">
    <location>
        <begin position="407"/>
        <end position="492"/>
    </location>
</feature>
<dbReference type="AlphaFoldDB" id="A0A1I8F5E4"/>
<feature type="domain" description="Ig-like" evidence="3">
    <location>
        <begin position="210"/>
        <end position="256"/>
    </location>
</feature>
<feature type="compositionally biased region" description="Basic and acidic residues" evidence="2">
    <location>
        <begin position="199"/>
        <end position="208"/>
    </location>
</feature>
<dbReference type="PROSITE" id="PS50835">
    <property type="entry name" value="IG_LIKE"/>
    <property type="match status" value="4"/>
</dbReference>
<dbReference type="PANTHER" id="PTHR47633">
    <property type="entry name" value="IMMUNOGLOBULIN"/>
    <property type="match status" value="1"/>
</dbReference>
<evidence type="ECO:0000313" key="5">
    <source>
        <dbReference type="WBParaSite" id="maker-unitig_19905-snap-gene-0.2-mRNA-1"/>
    </source>
</evidence>
<evidence type="ECO:0000313" key="4">
    <source>
        <dbReference type="Proteomes" id="UP000095280"/>
    </source>
</evidence>
<keyword evidence="4" id="KW-1185">Reference proteome</keyword>
<dbReference type="InterPro" id="IPR003599">
    <property type="entry name" value="Ig_sub"/>
</dbReference>
<feature type="region of interest" description="Disordered" evidence="2">
    <location>
        <begin position="194"/>
        <end position="228"/>
    </location>
</feature>
<name>A0A1I8F5E4_9PLAT</name>
<proteinExistence type="predicted"/>
<dbReference type="Gene3D" id="2.60.40.10">
    <property type="entry name" value="Immunoglobulins"/>
    <property type="match status" value="3"/>
</dbReference>
<protein>
    <submittedName>
        <fullName evidence="5">Ig-like domain-containing protein</fullName>
    </submittedName>
</protein>
<feature type="compositionally biased region" description="Low complexity" evidence="2">
    <location>
        <begin position="395"/>
        <end position="408"/>
    </location>
</feature>
<dbReference type="WBParaSite" id="maker-unitig_19905-snap-gene-0.2-mRNA-1">
    <property type="protein sequence ID" value="maker-unitig_19905-snap-gene-0.2-mRNA-1"/>
    <property type="gene ID" value="maker-unitig_19905-snap-gene-0.2"/>
</dbReference>
<dbReference type="PANTHER" id="PTHR47633:SF4">
    <property type="entry name" value="MYOPALLADIN ISOFORM X1"/>
    <property type="match status" value="1"/>
</dbReference>
<accession>A0A1I8F5E4</accession>